<evidence type="ECO:0000313" key="4">
    <source>
        <dbReference type="Proteomes" id="UP001233999"/>
    </source>
</evidence>
<comment type="caution">
    <text evidence="3">The sequence shown here is derived from an EMBL/GenBank/DDBJ whole genome shotgun (WGS) entry which is preliminary data.</text>
</comment>
<proteinExistence type="predicted"/>
<feature type="chain" id="PRO_5042136773" description="Secreted protein" evidence="2">
    <location>
        <begin position="20"/>
        <end position="108"/>
    </location>
</feature>
<sequence length="108" mass="12228">TARNTFRLELCTLLAVCDTLQIFDPVITLAAPSTSALSSSICARLNLILYRTFHRDIQPSIQTIQQLLRPNVIFCVLIHLFNAANHLILLYSIRSCILFTFKISLSTY</sequence>
<feature type="non-terminal residue" evidence="3">
    <location>
        <position position="108"/>
    </location>
</feature>
<evidence type="ECO:0000256" key="2">
    <source>
        <dbReference type="SAM" id="SignalP"/>
    </source>
</evidence>
<protein>
    <recommendedName>
        <fullName evidence="5">Secreted protein</fullName>
    </recommendedName>
</protein>
<organism evidence="3 4">
    <name type="scientific">Diploptera punctata</name>
    <name type="common">Pacific beetle cockroach</name>
    <dbReference type="NCBI Taxonomy" id="6984"/>
    <lineage>
        <taxon>Eukaryota</taxon>
        <taxon>Metazoa</taxon>
        <taxon>Ecdysozoa</taxon>
        <taxon>Arthropoda</taxon>
        <taxon>Hexapoda</taxon>
        <taxon>Insecta</taxon>
        <taxon>Pterygota</taxon>
        <taxon>Neoptera</taxon>
        <taxon>Polyneoptera</taxon>
        <taxon>Dictyoptera</taxon>
        <taxon>Blattodea</taxon>
        <taxon>Blaberoidea</taxon>
        <taxon>Blaberidae</taxon>
        <taxon>Diplopterinae</taxon>
        <taxon>Diploptera</taxon>
    </lineage>
</organism>
<keyword evidence="1" id="KW-0472">Membrane</keyword>
<feature type="transmembrane region" description="Helical" evidence="1">
    <location>
        <begin position="72"/>
        <end position="93"/>
    </location>
</feature>
<reference evidence="3" key="2">
    <citation type="submission" date="2023-05" db="EMBL/GenBank/DDBJ databases">
        <authorList>
            <person name="Fouks B."/>
        </authorList>
    </citation>
    <scope>NUCLEOTIDE SEQUENCE</scope>
    <source>
        <strain evidence="3">Stay&amp;Tobe</strain>
        <tissue evidence="3">Testes</tissue>
    </source>
</reference>
<evidence type="ECO:0000313" key="3">
    <source>
        <dbReference type="EMBL" id="KAJ9574496.1"/>
    </source>
</evidence>
<keyword evidence="4" id="KW-1185">Reference proteome</keyword>
<keyword evidence="2" id="KW-0732">Signal</keyword>
<keyword evidence="1" id="KW-1133">Transmembrane helix</keyword>
<dbReference type="AlphaFoldDB" id="A0AAD8E2G1"/>
<feature type="signal peptide" evidence="2">
    <location>
        <begin position="1"/>
        <end position="19"/>
    </location>
</feature>
<feature type="non-terminal residue" evidence="3">
    <location>
        <position position="1"/>
    </location>
</feature>
<dbReference type="Proteomes" id="UP001233999">
    <property type="component" value="Unassembled WGS sequence"/>
</dbReference>
<evidence type="ECO:0008006" key="5">
    <source>
        <dbReference type="Google" id="ProtNLM"/>
    </source>
</evidence>
<accession>A0AAD8E2G1</accession>
<dbReference type="EMBL" id="JASPKZ010010284">
    <property type="protein sequence ID" value="KAJ9574496.1"/>
    <property type="molecule type" value="Genomic_DNA"/>
</dbReference>
<evidence type="ECO:0000256" key="1">
    <source>
        <dbReference type="SAM" id="Phobius"/>
    </source>
</evidence>
<keyword evidence="1" id="KW-0812">Transmembrane</keyword>
<name>A0AAD8E2G1_DIPPU</name>
<reference evidence="3" key="1">
    <citation type="journal article" date="2023" name="IScience">
        <title>Live-bearing cockroach genome reveals convergent evolutionary mechanisms linked to viviparity in insects and beyond.</title>
        <authorList>
            <person name="Fouks B."/>
            <person name="Harrison M.C."/>
            <person name="Mikhailova A.A."/>
            <person name="Marchal E."/>
            <person name="English S."/>
            <person name="Carruthers M."/>
            <person name="Jennings E.C."/>
            <person name="Chiamaka E.L."/>
            <person name="Frigard R.A."/>
            <person name="Pippel M."/>
            <person name="Attardo G.M."/>
            <person name="Benoit J.B."/>
            <person name="Bornberg-Bauer E."/>
            <person name="Tobe S.S."/>
        </authorList>
    </citation>
    <scope>NUCLEOTIDE SEQUENCE</scope>
    <source>
        <strain evidence="3">Stay&amp;Tobe</strain>
    </source>
</reference>
<gene>
    <name evidence="3" type="ORF">L9F63_008339</name>
</gene>